<feature type="compositionally biased region" description="Basic and acidic residues" evidence="1">
    <location>
        <begin position="533"/>
        <end position="545"/>
    </location>
</feature>
<feature type="compositionally biased region" description="Polar residues" evidence="1">
    <location>
        <begin position="456"/>
        <end position="473"/>
    </location>
</feature>
<keyword evidence="4" id="KW-1185">Reference proteome</keyword>
<dbReference type="EMBL" id="PUHQ01000008">
    <property type="protein sequence ID" value="KAG0665591.1"/>
    <property type="molecule type" value="Genomic_DNA"/>
</dbReference>
<feature type="compositionally biased region" description="Low complexity" evidence="1">
    <location>
        <begin position="573"/>
        <end position="589"/>
    </location>
</feature>
<name>A0A9P6W8I0_RHOMI</name>
<feature type="compositionally biased region" description="Acidic residues" evidence="1">
    <location>
        <begin position="664"/>
        <end position="673"/>
    </location>
</feature>
<dbReference type="InterPro" id="IPR007541">
    <property type="entry name" value="Uncharacterised_BSP"/>
</dbReference>
<feature type="compositionally biased region" description="Low complexity" evidence="1">
    <location>
        <begin position="337"/>
        <end position="388"/>
    </location>
</feature>
<dbReference type="InterPro" id="IPR001005">
    <property type="entry name" value="SANT/Myb"/>
</dbReference>
<dbReference type="Gene3D" id="1.10.10.60">
    <property type="entry name" value="Homeodomain-like"/>
    <property type="match status" value="1"/>
</dbReference>
<feature type="region of interest" description="Disordered" evidence="1">
    <location>
        <begin position="242"/>
        <end position="778"/>
    </location>
</feature>
<dbReference type="Pfam" id="PF04450">
    <property type="entry name" value="BSP"/>
    <property type="match status" value="1"/>
</dbReference>
<evidence type="ECO:0000313" key="4">
    <source>
        <dbReference type="Proteomes" id="UP000777482"/>
    </source>
</evidence>
<dbReference type="SMART" id="SM00717">
    <property type="entry name" value="SANT"/>
    <property type="match status" value="1"/>
</dbReference>
<feature type="compositionally biased region" description="Basic residues" evidence="1">
    <location>
        <begin position="693"/>
        <end position="715"/>
    </location>
</feature>
<feature type="compositionally biased region" description="Basic residues" evidence="1">
    <location>
        <begin position="640"/>
        <end position="651"/>
    </location>
</feature>
<dbReference type="Proteomes" id="UP000777482">
    <property type="component" value="Unassembled WGS sequence"/>
</dbReference>
<feature type="compositionally biased region" description="Basic residues" evidence="1">
    <location>
        <begin position="590"/>
        <end position="603"/>
    </location>
</feature>
<protein>
    <recommendedName>
        <fullName evidence="2">Myb-like domain-containing protein</fullName>
    </recommendedName>
</protein>
<dbReference type="PANTHER" id="PTHR33321:SF12">
    <property type="entry name" value="PLANT BASIC SECRETORY PROTEIN (BSP) FAMILY PROTEIN"/>
    <property type="match status" value="1"/>
</dbReference>
<feature type="region of interest" description="Disordered" evidence="1">
    <location>
        <begin position="1"/>
        <end position="24"/>
    </location>
</feature>
<dbReference type="AlphaFoldDB" id="A0A9P6W8I0"/>
<reference evidence="3 4" key="1">
    <citation type="submission" date="2020-11" db="EMBL/GenBank/DDBJ databases">
        <title>Kefir isolates.</title>
        <authorList>
            <person name="Marcisauskas S."/>
            <person name="Kim Y."/>
            <person name="Blasche S."/>
        </authorList>
    </citation>
    <scope>NUCLEOTIDE SEQUENCE [LARGE SCALE GENOMIC DNA]</scope>
    <source>
        <strain evidence="3 4">KR</strain>
    </source>
</reference>
<dbReference type="Pfam" id="PF15963">
    <property type="entry name" value="Myb_DNA-bind_7"/>
    <property type="match status" value="1"/>
</dbReference>
<comment type="caution">
    <text evidence="3">The sequence shown here is derived from an EMBL/GenBank/DDBJ whole genome shotgun (WGS) entry which is preliminary data.</text>
</comment>
<gene>
    <name evidence="3" type="ORF">C6P46_006374</name>
</gene>
<organism evidence="3 4">
    <name type="scientific">Rhodotorula mucilaginosa</name>
    <name type="common">Yeast</name>
    <name type="synonym">Rhodotorula rubra</name>
    <dbReference type="NCBI Taxonomy" id="5537"/>
    <lineage>
        <taxon>Eukaryota</taxon>
        <taxon>Fungi</taxon>
        <taxon>Dikarya</taxon>
        <taxon>Basidiomycota</taxon>
        <taxon>Pucciniomycotina</taxon>
        <taxon>Microbotryomycetes</taxon>
        <taxon>Sporidiobolales</taxon>
        <taxon>Sporidiobolaceae</taxon>
        <taxon>Rhodotorula</taxon>
    </lineage>
</organism>
<feature type="compositionally biased region" description="Acidic residues" evidence="1">
    <location>
        <begin position="1139"/>
        <end position="1155"/>
    </location>
</feature>
<dbReference type="PANTHER" id="PTHR33321">
    <property type="match status" value="1"/>
</dbReference>
<feature type="compositionally biased region" description="Polar residues" evidence="1">
    <location>
        <begin position="392"/>
        <end position="429"/>
    </location>
</feature>
<dbReference type="InterPro" id="IPR039467">
    <property type="entry name" value="TFIIIB_B''_Myb"/>
</dbReference>
<feature type="compositionally biased region" description="Low complexity" evidence="1">
    <location>
        <begin position="716"/>
        <end position="731"/>
    </location>
</feature>
<dbReference type="InterPro" id="IPR009057">
    <property type="entry name" value="Homeodomain-like_sf"/>
</dbReference>
<feature type="compositionally biased region" description="Low complexity" evidence="1">
    <location>
        <begin position="830"/>
        <end position="844"/>
    </location>
</feature>
<feature type="domain" description="Myb-like" evidence="2">
    <location>
        <begin position="987"/>
        <end position="1035"/>
    </location>
</feature>
<evidence type="ECO:0000313" key="3">
    <source>
        <dbReference type="EMBL" id="KAG0665591.1"/>
    </source>
</evidence>
<accession>A0A9P6W8I0</accession>
<evidence type="ECO:0000256" key="1">
    <source>
        <dbReference type="SAM" id="MobiDB-lite"/>
    </source>
</evidence>
<dbReference type="OrthoDB" id="891726at2759"/>
<sequence length="1182" mass="125858">MAPLASPKSAENALPAPPRPRPQPRLHLECRDLGHEGSQAFFQHCPPPDRLLDDAVAAVLRILYPHEATESTIPPIRCIILYLHAFEGVAYTCSSDLDPLHKELHLSLSYLAGVAHRSKATPEHIALEIRGVVTHEMVHVFQHNGRGTVPGGVVEGVADWVRDRAGVGAPHWQKTRPGDGDRWDQGYEKTGFFLSWLSERLDNADLVPQLNRAMCQEKWQEGAVLKRLLGGKDVEHLFREYRDSFSSDHPPSTERPPAPIPTHRDDDGSMSTAGRINKSGPRFVPKRKNPPASASRPSREGSVASSTAGPTPKPPPVGLPPLGEDPIEEEREPDQPTQQQGTTAATLGSTAPATATATVGTSFRPGASFFAPSDPTAASSSQASTSNALGFTPSSSAPFSTGNSGYTATQATSFGAPTQPPSGSKSPQRPGSLFLPDPETSPRPASAAAPSSSSPTRGTAFSVSNVPPTQLSPSRRAVELQPERLASPPPPPPVAPSGGLPRKRKAQPANDAGEGEEGSSAEAASLRAKSKGKGKEKASHDEPPAKRAASTAGKKRSAPAPADSDAEADDAVSDGGVTEPGATGTAAKKPTTRPKMRRPASRRRTLEAEEAETVAAPAIVSTQAGDAAEESTSDEDRVQPKKRARKRKPAKKGAVDRFLFGGSGDEDDEDAIEADIAVGDAEGSADDGDEQPKKKKRNAPKKTVKKGKAAKKSKKAVTGDAAEQGQDGAGEVNSDAEVDENGDGASPRAESPEPLPPVEPDETTMAVLADPRPKVSIGRPSQRTIFFEEREQRVKAERKKLLKLKRERMKRIKKGLPVTDDENEGDQTPAAAANRNGDGAAGSDAEGGGEDLPVNNADDEAAGGVDQRFRLPSLGADDDDDAAAENGGPFSGLDAINAAMAARGENEGGSGDEDGGNGDEDEEDDAGFQETEWAPQMRIVDGQLVLDESSLQVERGGNTQQIINREVVEESAQDRFVNSSTYSKRKGGARWSKEETEMFYDAISQFYTNFEMIALLFPHRTRHEIRRKFNREDKLNPKLITAALARRKRVDIEAIAKITGADLSGPVPEDPMDEVNRRRAEIEANGGVDPEQQGGRKRKGKGKKEEGGEHDDDAAVLGAGRKRKGKKGAAGAAVGFMPGEEDEGGAEDGEEEDEELLQIRLEMEEEARQRRIDEMEAAGAGA</sequence>
<proteinExistence type="predicted"/>
<feature type="compositionally biased region" description="Acidic residues" evidence="1">
    <location>
        <begin position="910"/>
        <end position="927"/>
    </location>
</feature>
<feature type="compositionally biased region" description="Low complexity" evidence="1">
    <location>
        <begin position="442"/>
        <end position="455"/>
    </location>
</feature>
<dbReference type="CDD" id="cd00167">
    <property type="entry name" value="SANT"/>
    <property type="match status" value="1"/>
</dbReference>
<feature type="region of interest" description="Disordered" evidence="1">
    <location>
        <begin position="1081"/>
        <end position="1155"/>
    </location>
</feature>
<dbReference type="SUPFAM" id="SSF46689">
    <property type="entry name" value="Homeodomain-like"/>
    <property type="match status" value="1"/>
</dbReference>
<feature type="region of interest" description="Disordered" evidence="1">
    <location>
        <begin position="809"/>
        <end position="927"/>
    </location>
</feature>
<evidence type="ECO:0000259" key="2">
    <source>
        <dbReference type="SMART" id="SM00717"/>
    </source>
</evidence>